<evidence type="ECO:0000313" key="4">
    <source>
        <dbReference type="Proteomes" id="UP000035642"/>
    </source>
</evidence>
<dbReference type="PANTHER" id="PTHR16560">
    <property type="entry name" value="ALPHA-2-MACROGLOBULIN RECEPTOR-ASSOCIATED PROTEIN"/>
    <property type="match status" value="1"/>
</dbReference>
<dbReference type="GO" id="GO:0005524">
    <property type="term" value="F:ATP binding"/>
    <property type="evidence" value="ECO:0007669"/>
    <property type="project" value="UniProtKB-UniRule"/>
</dbReference>
<feature type="binding site" evidence="1">
    <location>
        <position position="467"/>
    </location>
    <ligand>
        <name>ATP</name>
        <dbReference type="ChEBI" id="CHEBI:30616"/>
    </ligand>
</feature>
<dbReference type="InterPro" id="IPR038003">
    <property type="entry name" value="A2-macroglobuin_RAP"/>
</dbReference>
<dbReference type="AlphaFoldDB" id="A0A158P955"/>
<dbReference type="InterPro" id="IPR011009">
    <property type="entry name" value="Kinase-like_dom_sf"/>
</dbReference>
<evidence type="ECO:0000259" key="3">
    <source>
        <dbReference type="PROSITE" id="PS50011"/>
    </source>
</evidence>
<dbReference type="PROSITE" id="PS00107">
    <property type="entry name" value="PROTEIN_KINASE_ATP"/>
    <property type="match status" value="1"/>
</dbReference>
<dbReference type="InterPro" id="IPR001245">
    <property type="entry name" value="Ser-Thr/Tyr_kinase_cat_dom"/>
</dbReference>
<accession>A0A158P955</accession>
<sequence length="597" mass="69440">MDTKTLPKHRATYELSSQMEKIDRKLATLLEKYDLQEVIHAFKEKMKHKNDDFIIASSKQSAELDRFDDERLQQLWEMAHDGKFSEKELIAFKKELKDAERKTKIYHDALEAMNKVPIENSIHFDDDQFLDIKKSHLKKAYRDMSNHIDRLHQKIKEDSVIPFENERVKRLWKAALANGNFSQYDLDLLKEELHHFDKQLKKIAFHKSELDARRLEREKQGKMTLHAVEDVELEARHEKMERKLRKMEKYLDSKTRHLELSTFFSFCDTHSSRGAFHDAFRNPFLYVLGNRTKLRPTCVFFLMLPVILERVTGDNLTDSRDSKQLVGQKEEKKIQITKIRDSEAGGLPSVKNEDFFHGFMPREQAERKRAEQEMRHIFIKYSRRAKLYYVRQYGFKLASGLIEYHKRHKIPIDEEKTILKRAIKKADWQLNHEQIIKTKRLGSGAFGDVYKGILRSGLIDKKEVAIKTINGSISAEENEKLFQEAMLMKTLVHPNVVLLIGVASNEEPVMIVMELAPGGAVLDAVQAKPGPTVYIRIKYTLGAAYGLTYLSGKGRSPTRNITAQRKAKSPKRQPSTNNTNKNNNNNNNEDLCQTRIS</sequence>
<reference evidence="4" key="1">
    <citation type="submission" date="2012-09" db="EMBL/GenBank/DDBJ databases">
        <authorList>
            <person name="Martin A.A."/>
        </authorList>
    </citation>
    <scope>NUCLEOTIDE SEQUENCE</scope>
</reference>
<dbReference type="GO" id="GO:0004672">
    <property type="term" value="F:protein kinase activity"/>
    <property type="evidence" value="ECO:0007669"/>
    <property type="project" value="InterPro"/>
</dbReference>
<reference evidence="5" key="2">
    <citation type="submission" date="2016-04" db="UniProtKB">
        <authorList>
            <consortium name="WormBaseParasite"/>
        </authorList>
    </citation>
    <scope>IDENTIFICATION</scope>
</reference>
<dbReference type="PROSITE" id="PS50011">
    <property type="entry name" value="PROTEIN_KINASE_DOM"/>
    <property type="match status" value="1"/>
</dbReference>
<dbReference type="InterPro" id="IPR036860">
    <property type="entry name" value="SH2_dom_sf"/>
</dbReference>
<dbReference type="Gene3D" id="1.20.81.10">
    <property type="entry name" value="RAP domain"/>
    <property type="match status" value="2"/>
</dbReference>
<feature type="domain" description="Protein kinase" evidence="3">
    <location>
        <begin position="435"/>
        <end position="597"/>
    </location>
</feature>
<proteinExistence type="predicted"/>
<dbReference type="SUPFAM" id="SSF55550">
    <property type="entry name" value="SH2 domain"/>
    <property type="match status" value="1"/>
</dbReference>
<evidence type="ECO:0000313" key="5">
    <source>
        <dbReference type="WBParaSite" id="ACAC_0000784701-mRNA-1"/>
    </source>
</evidence>
<dbReference type="InterPro" id="IPR010483">
    <property type="entry name" value="Alpha_2_MRAP_C"/>
</dbReference>
<dbReference type="PANTHER" id="PTHR16560:SF2">
    <property type="entry name" value="ALPHA-2-MACROGLOBULIN RECEPTOR-ASSOCIATED PROTEIN"/>
    <property type="match status" value="1"/>
</dbReference>
<dbReference type="STRING" id="6313.A0A158P955"/>
<dbReference type="SUPFAM" id="SSF56112">
    <property type="entry name" value="Protein kinase-like (PK-like)"/>
    <property type="match status" value="1"/>
</dbReference>
<dbReference type="InterPro" id="IPR036744">
    <property type="entry name" value="RAP_sf"/>
</dbReference>
<feature type="region of interest" description="Disordered" evidence="2">
    <location>
        <begin position="556"/>
        <end position="597"/>
    </location>
</feature>
<dbReference type="CDD" id="cd14808">
    <property type="entry name" value="RAP_D3"/>
    <property type="match status" value="1"/>
</dbReference>
<dbReference type="GO" id="GO:0048259">
    <property type="term" value="P:regulation of receptor-mediated endocytosis"/>
    <property type="evidence" value="ECO:0007669"/>
    <property type="project" value="TreeGrafter"/>
</dbReference>
<dbReference type="GO" id="GO:0005783">
    <property type="term" value="C:endoplasmic reticulum"/>
    <property type="evidence" value="ECO:0007669"/>
    <property type="project" value="InterPro"/>
</dbReference>
<dbReference type="Gene3D" id="3.30.200.20">
    <property type="entry name" value="Phosphorylase Kinase, domain 1"/>
    <property type="match status" value="1"/>
</dbReference>
<dbReference type="SUPFAM" id="SSF47045">
    <property type="entry name" value="RAP domain-like"/>
    <property type="match status" value="2"/>
</dbReference>
<dbReference type="GO" id="GO:0050750">
    <property type="term" value="F:low-density lipoprotein particle receptor binding"/>
    <property type="evidence" value="ECO:0007669"/>
    <property type="project" value="InterPro"/>
</dbReference>
<keyword evidence="4" id="KW-1185">Reference proteome</keyword>
<dbReference type="InterPro" id="IPR000719">
    <property type="entry name" value="Prot_kinase_dom"/>
</dbReference>
<dbReference type="WBParaSite" id="ACAC_0000784701-mRNA-1">
    <property type="protein sequence ID" value="ACAC_0000784701-mRNA-1"/>
    <property type="gene ID" value="ACAC_0000784701"/>
</dbReference>
<evidence type="ECO:0000256" key="1">
    <source>
        <dbReference type="PROSITE-ProRule" id="PRU10141"/>
    </source>
</evidence>
<protein>
    <submittedName>
        <fullName evidence="5">Protein kinase domain-containing protein</fullName>
    </submittedName>
</protein>
<dbReference type="InterPro" id="IPR017441">
    <property type="entry name" value="Protein_kinase_ATP_BS"/>
</dbReference>
<dbReference type="Pfam" id="PF07714">
    <property type="entry name" value="PK_Tyr_Ser-Thr"/>
    <property type="match status" value="1"/>
</dbReference>
<keyword evidence="1" id="KW-0067">ATP-binding</keyword>
<dbReference type="GO" id="GO:0008201">
    <property type="term" value="F:heparin binding"/>
    <property type="evidence" value="ECO:0007669"/>
    <property type="project" value="InterPro"/>
</dbReference>
<feature type="compositionally biased region" description="Low complexity" evidence="2">
    <location>
        <begin position="576"/>
        <end position="588"/>
    </location>
</feature>
<dbReference type="Proteomes" id="UP000035642">
    <property type="component" value="Unassembled WGS sequence"/>
</dbReference>
<organism evidence="4 5">
    <name type="scientific">Angiostrongylus cantonensis</name>
    <name type="common">Rat lungworm</name>
    <dbReference type="NCBI Taxonomy" id="6313"/>
    <lineage>
        <taxon>Eukaryota</taxon>
        <taxon>Metazoa</taxon>
        <taxon>Ecdysozoa</taxon>
        <taxon>Nematoda</taxon>
        <taxon>Chromadorea</taxon>
        <taxon>Rhabditida</taxon>
        <taxon>Rhabditina</taxon>
        <taxon>Rhabditomorpha</taxon>
        <taxon>Strongyloidea</taxon>
        <taxon>Metastrongylidae</taxon>
        <taxon>Angiostrongylus</taxon>
    </lineage>
</organism>
<keyword evidence="1" id="KW-0547">Nucleotide-binding</keyword>
<dbReference type="InterPro" id="IPR037999">
    <property type="entry name" value="RAP_D3"/>
</dbReference>
<evidence type="ECO:0000256" key="2">
    <source>
        <dbReference type="SAM" id="MobiDB-lite"/>
    </source>
</evidence>
<dbReference type="GO" id="GO:0048019">
    <property type="term" value="F:receptor antagonist activity"/>
    <property type="evidence" value="ECO:0007669"/>
    <property type="project" value="InterPro"/>
</dbReference>
<dbReference type="Pfam" id="PF06401">
    <property type="entry name" value="Alpha-2-MRAP_C"/>
    <property type="match status" value="1"/>
</dbReference>
<name>A0A158P955_ANGCA</name>